<evidence type="ECO:0000313" key="2">
    <source>
        <dbReference type="Proteomes" id="UP001157502"/>
    </source>
</evidence>
<keyword evidence="2" id="KW-1185">Reference proteome</keyword>
<reference evidence="1" key="1">
    <citation type="submission" date="2021-05" db="EMBL/GenBank/DDBJ databases">
        <authorList>
            <person name="Pan Q."/>
            <person name="Jouanno E."/>
            <person name="Zahm M."/>
            <person name="Klopp C."/>
            <person name="Cabau C."/>
            <person name="Louis A."/>
            <person name="Berthelot C."/>
            <person name="Parey E."/>
            <person name="Roest Crollius H."/>
            <person name="Montfort J."/>
            <person name="Robinson-Rechavi M."/>
            <person name="Bouchez O."/>
            <person name="Lampietro C."/>
            <person name="Lopez Roques C."/>
            <person name="Donnadieu C."/>
            <person name="Postlethwait J."/>
            <person name="Bobe J."/>
            <person name="Dillon D."/>
            <person name="Chandos A."/>
            <person name="von Hippel F."/>
            <person name="Guiguen Y."/>
        </authorList>
    </citation>
    <scope>NUCLEOTIDE SEQUENCE</scope>
    <source>
        <strain evidence="1">YG-Jan2019</strain>
    </source>
</reference>
<protein>
    <submittedName>
        <fullName evidence="1">Uncharacterized protein</fullName>
    </submittedName>
</protein>
<name>A0ACC2HF70_DALPE</name>
<dbReference type="EMBL" id="CM055729">
    <property type="protein sequence ID" value="KAJ8014651.1"/>
    <property type="molecule type" value="Genomic_DNA"/>
</dbReference>
<dbReference type="Proteomes" id="UP001157502">
    <property type="component" value="Chromosome 2"/>
</dbReference>
<proteinExistence type="predicted"/>
<accession>A0ACC2HF70</accession>
<sequence>MQEMGTKLEEKCDKTRVVGIIREQLNKHQKKGTLSWAEVVENGEPKENHVAFNKVLTELDERKSRERNIVLFGIKESEGDQREERQQLDVDAVKDVFKMCRARTTVDSFVRVSRLGKYSRSEGAEEPAKLGRPVLVTLQSMELKISLFRKILALHQTDKHRNVRLANDLTKTEREKEKELYEEAKEKQRKSPGEYTFRVRGPPWARREVRIPKTK</sequence>
<gene>
    <name evidence="1" type="ORF">DPEC_G00017850</name>
</gene>
<comment type="caution">
    <text evidence="1">The sequence shown here is derived from an EMBL/GenBank/DDBJ whole genome shotgun (WGS) entry which is preliminary data.</text>
</comment>
<evidence type="ECO:0000313" key="1">
    <source>
        <dbReference type="EMBL" id="KAJ8014651.1"/>
    </source>
</evidence>
<organism evidence="1 2">
    <name type="scientific">Dallia pectoralis</name>
    <name type="common">Alaska blackfish</name>
    <dbReference type="NCBI Taxonomy" id="75939"/>
    <lineage>
        <taxon>Eukaryota</taxon>
        <taxon>Metazoa</taxon>
        <taxon>Chordata</taxon>
        <taxon>Craniata</taxon>
        <taxon>Vertebrata</taxon>
        <taxon>Euteleostomi</taxon>
        <taxon>Actinopterygii</taxon>
        <taxon>Neopterygii</taxon>
        <taxon>Teleostei</taxon>
        <taxon>Protacanthopterygii</taxon>
        <taxon>Esociformes</taxon>
        <taxon>Umbridae</taxon>
        <taxon>Dallia</taxon>
    </lineage>
</organism>